<evidence type="ECO:0000313" key="3">
    <source>
        <dbReference type="Proteomes" id="UP000499080"/>
    </source>
</evidence>
<protein>
    <recommendedName>
        <fullName evidence="1">Reverse transcriptase domain-containing protein</fullName>
    </recommendedName>
</protein>
<feature type="domain" description="Reverse transcriptase" evidence="1">
    <location>
        <begin position="1"/>
        <end position="95"/>
    </location>
</feature>
<comment type="caution">
    <text evidence="2">The sequence shown here is derived from an EMBL/GenBank/DDBJ whole genome shotgun (WGS) entry which is preliminary data.</text>
</comment>
<dbReference type="Proteomes" id="UP000499080">
    <property type="component" value="Unassembled WGS sequence"/>
</dbReference>
<evidence type="ECO:0000313" key="2">
    <source>
        <dbReference type="EMBL" id="GBM24779.1"/>
    </source>
</evidence>
<dbReference type="OrthoDB" id="6437148at2759"/>
<evidence type="ECO:0000259" key="1">
    <source>
        <dbReference type="PROSITE" id="PS50878"/>
    </source>
</evidence>
<keyword evidence="3" id="KW-1185">Reference proteome</keyword>
<dbReference type="SUPFAM" id="SSF56672">
    <property type="entry name" value="DNA/RNA polymerases"/>
    <property type="match status" value="1"/>
</dbReference>
<dbReference type="InterPro" id="IPR000477">
    <property type="entry name" value="RT_dom"/>
</dbReference>
<dbReference type="EMBL" id="BGPR01000527">
    <property type="protein sequence ID" value="GBM24779.1"/>
    <property type="molecule type" value="Genomic_DNA"/>
</dbReference>
<accession>A0A4Y2E907</accession>
<dbReference type="AlphaFoldDB" id="A0A4Y2E907"/>
<name>A0A4Y2E907_ARAVE</name>
<dbReference type="Pfam" id="PF00078">
    <property type="entry name" value="RVT_1"/>
    <property type="match status" value="1"/>
</dbReference>
<reference evidence="2 3" key="1">
    <citation type="journal article" date="2019" name="Sci. Rep.">
        <title>Orb-weaving spider Araneus ventricosus genome elucidates the spidroin gene catalogue.</title>
        <authorList>
            <person name="Kono N."/>
            <person name="Nakamura H."/>
            <person name="Ohtoshi R."/>
            <person name="Moran D.A.P."/>
            <person name="Shinohara A."/>
            <person name="Yoshida Y."/>
            <person name="Fujiwara M."/>
            <person name="Mori M."/>
            <person name="Tomita M."/>
            <person name="Arakawa K."/>
        </authorList>
    </citation>
    <scope>NUCLEOTIDE SEQUENCE [LARGE SCALE GENOMIC DNA]</scope>
</reference>
<proteinExistence type="predicted"/>
<gene>
    <name evidence="2" type="ORF">AVEN_245034_1</name>
</gene>
<dbReference type="InterPro" id="IPR043502">
    <property type="entry name" value="DNA/RNA_pol_sf"/>
</dbReference>
<organism evidence="2 3">
    <name type="scientific">Araneus ventricosus</name>
    <name type="common">Orbweaver spider</name>
    <name type="synonym">Epeira ventricosa</name>
    <dbReference type="NCBI Taxonomy" id="182803"/>
    <lineage>
        <taxon>Eukaryota</taxon>
        <taxon>Metazoa</taxon>
        <taxon>Ecdysozoa</taxon>
        <taxon>Arthropoda</taxon>
        <taxon>Chelicerata</taxon>
        <taxon>Arachnida</taxon>
        <taxon>Araneae</taxon>
        <taxon>Araneomorphae</taxon>
        <taxon>Entelegynae</taxon>
        <taxon>Araneoidea</taxon>
        <taxon>Araneidae</taxon>
        <taxon>Araneus</taxon>
    </lineage>
</organism>
<sequence length="95" mass="10750">MGFPQGFCIAPTLWNLVANEILQDTCPENTSIQAFADDFVIVSHAPTKIKIQIQIHAAIEKFSNWSNKNELQISTGKTQYILFSKLTRAPRIRCK</sequence>
<dbReference type="PROSITE" id="PS50878">
    <property type="entry name" value="RT_POL"/>
    <property type="match status" value="1"/>
</dbReference>
<dbReference type="GO" id="GO:0071897">
    <property type="term" value="P:DNA biosynthetic process"/>
    <property type="evidence" value="ECO:0007669"/>
    <property type="project" value="UniProtKB-ARBA"/>
</dbReference>